<name>A0A7W4PN41_9PROT</name>
<dbReference type="InterPro" id="IPR013762">
    <property type="entry name" value="Integrase-like_cat_sf"/>
</dbReference>
<protein>
    <submittedName>
        <fullName evidence="7">Site-specific integrase</fullName>
    </submittedName>
</protein>
<dbReference type="PANTHER" id="PTHR30629">
    <property type="entry name" value="PROPHAGE INTEGRASE"/>
    <property type="match status" value="1"/>
</dbReference>
<gene>
    <name evidence="7" type="ORF">HLH28_02580</name>
</gene>
<organism evidence="7 8">
    <name type="scientific">Gluconacetobacter tumulisoli</name>
    <dbReference type="NCBI Taxonomy" id="1286189"/>
    <lineage>
        <taxon>Bacteria</taxon>
        <taxon>Pseudomonadati</taxon>
        <taxon>Pseudomonadota</taxon>
        <taxon>Alphaproteobacteria</taxon>
        <taxon>Acetobacterales</taxon>
        <taxon>Acetobacteraceae</taxon>
        <taxon>Gluconacetobacter</taxon>
    </lineage>
</organism>
<keyword evidence="3" id="KW-0238">DNA-binding</keyword>
<keyword evidence="4" id="KW-0233">DNA recombination</keyword>
<dbReference type="EMBL" id="JABEQM010000002">
    <property type="protein sequence ID" value="MBB2200471.1"/>
    <property type="molecule type" value="Genomic_DNA"/>
</dbReference>
<dbReference type="SUPFAM" id="SSF56349">
    <property type="entry name" value="DNA breaking-rejoining enzymes"/>
    <property type="match status" value="1"/>
</dbReference>
<dbReference type="InterPro" id="IPR011010">
    <property type="entry name" value="DNA_brk_join_enz"/>
</dbReference>
<dbReference type="PANTHER" id="PTHR30629:SF2">
    <property type="entry name" value="PROPHAGE INTEGRASE INTS-RELATED"/>
    <property type="match status" value="1"/>
</dbReference>
<dbReference type="InterPro" id="IPR025166">
    <property type="entry name" value="Integrase_DNA_bind_dom"/>
</dbReference>
<evidence type="ECO:0000256" key="5">
    <source>
        <dbReference type="SAM" id="MobiDB-lite"/>
    </source>
</evidence>
<accession>A0A7W4PN41</accession>
<dbReference type="Gene3D" id="1.10.443.10">
    <property type="entry name" value="Intergrase catalytic core"/>
    <property type="match status" value="1"/>
</dbReference>
<dbReference type="Gene3D" id="1.10.150.130">
    <property type="match status" value="1"/>
</dbReference>
<evidence type="ECO:0000313" key="7">
    <source>
        <dbReference type="EMBL" id="MBB2200471.1"/>
    </source>
</evidence>
<feature type="region of interest" description="Disordered" evidence="5">
    <location>
        <begin position="335"/>
        <end position="374"/>
    </location>
</feature>
<dbReference type="CDD" id="cd00801">
    <property type="entry name" value="INT_P4_C"/>
    <property type="match status" value="1"/>
</dbReference>
<dbReference type="Proteomes" id="UP000578030">
    <property type="component" value="Unassembled WGS sequence"/>
</dbReference>
<feature type="compositionally biased region" description="Low complexity" evidence="5">
    <location>
        <begin position="356"/>
        <end position="365"/>
    </location>
</feature>
<evidence type="ECO:0000256" key="1">
    <source>
        <dbReference type="ARBA" id="ARBA00008857"/>
    </source>
</evidence>
<evidence type="ECO:0000256" key="4">
    <source>
        <dbReference type="ARBA" id="ARBA00023172"/>
    </source>
</evidence>
<dbReference type="GO" id="GO:0006310">
    <property type="term" value="P:DNA recombination"/>
    <property type="evidence" value="ECO:0007669"/>
    <property type="project" value="UniProtKB-KW"/>
</dbReference>
<keyword evidence="2" id="KW-0229">DNA integration</keyword>
<dbReference type="InterPro" id="IPR050808">
    <property type="entry name" value="Phage_Integrase"/>
</dbReference>
<reference evidence="7 8" key="1">
    <citation type="submission" date="2020-04" db="EMBL/GenBank/DDBJ databases">
        <title>Description of novel Gluconacetobacter.</title>
        <authorList>
            <person name="Sombolestani A."/>
        </authorList>
    </citation>
    <scope>NUCLEOTIDE SEQUENCE [LARGE SCALE GENOMIC DNA]</scope>
    <source>
        <strain evidence="7 8">LMG 27802</strain>
    </source>
</reference>
<comment type="caution">
    <text evidence="7">The sequence shown here is derived from an EMBL/GenBank/DDBJ whole genome shotgun (WGS) entry which is preliminary data.</text>
</comment>
<dbReference type="GO" id="GO:0015074">
    <property type="term" value="P:DNA integration"/>
    <property type="evidence" value="ECO:0007669"/>
    <property type="project" value="UniProtKB-KW"/>
</dbReference>
<dbReference type="Pfam" id="PF13356">
    <property type="entry name" value="Arm-DNA-bind_3"/>
    <property type="match status" value="1"/>
</dbReference>
<dbReference type="Gene3D" id="3.30.160.390">
    <property type="entry name" value="Integrase, DNA-binding domain"/>
    <property type="match status" value="1"/>
</dbReference>
<dbReference type="AlphaFoldDB" id="A0A7W4PN41"/>
<keyword evidence="8" id="KW-1185">Reference proteome</keyword>
<proteinExistence type="inferred from homology"/>
<evidence type="ECO:0000256" key="2">
    <source>
        <dbReference type="ARBA" id="ARBA00022908"/>
    </source>
</evidence>
<evidence type="ECO:0000259" key="6">
    <source>
        <dbReference type="PROSITE" id="PS51898"/>
    </source>
</evidence>
<dbReference type="InterPro" id="IPR002104">
    <property type="entry name" value="Integrase_catalytic"/>
</dbReference>
<feature type="domain" description="Tyr recombinase" evidence="6">
    <location>
        <begin position="212"/>
        <end position="434"/>
    </location>
</feature>
<dbReference type="InterPro" id="IPR010998">
    <property type="entry name" value="Integrase_recombinase_N"/>
</dbReference>
<dbReference type="InterPro" id="IPR038488">
    <property type="entry name" value="Integrase_DNA-bd_sf"/>
</dbReference>
<evidence type="ECO:0000256" key="3">
    <source>
        <dbReference type="ARBA" id="ARBA00023125"/>
    </source>
</evidence>
<evidence type="ECO:0000313" key="8">
    <source>
        <dbReference type="Proteomes" id="UP000578030"/>
    </source>
</evidence>
<dbReference type="GO" id="GO:0003677">
    <property type="term" value="F:DNA binding"/>
    <property type="evidence" value="ECO:0007669"/>
    <property type="project" value="UniProtKB-KW"/>
</dbReference>
<sequence>MRLGKREIDALACPPGKRDVLFMDDELKGFGVRVNVTGTKTFLFQYSIAGRIRRLVLGTYGELTPAAARKLAEVARGQYLAGRDPAGERQAARAQALAEADARRKAAVREGLALDDLVDRWLAGPLKDASAAHRRDAGGAIRRHFASALAMPAQDLDAATVQLRLDTIDRDRSTTARRLRAYGHAMFAWAVNRRLLELNPFDGAVIDSREVSRDRVLTDAELSAIWRGASAMAYPFGPYFRLLILTLQRRAEVLGMRWSELSPDGAIWTLPPERSKNGQAHLVHLAPEARAVLAALPRHLDPETGELTPFVFTTTGRTVVSGVQKAVERLRERVREEMAPNDAEASLGPKKQGLRADGAAGAGAKKPGKKADALPASEWQLHDLRRTGVTTLARLKVPPHVADLILSHKPKALGAVAMIYQRHQFEDERAEALATWAGHVLAVAKGRAESSETDNVVPLRL</sequence>
<comment type="similarity">
    <text evidence="1">Belongs to the 'phage' integrase family.</text>
</comment>
<dbReference type="PROSITE" id="PS51898">
    <property type="entry name" value="TYR_RECOMBINASE"/>
    <property type="match status" value="1"/>
</dbReference>